<protein>
    <submittedName>
        <fullName evidence="3">Uncharacterized protein</fullName>
    </submittedName>
</protein>
<organism evidence="3 4">
    <name type="scientific">Hermetia illucens</name>
    <name type="common">Black soldier fly</name>
    <dbReference type="NCBI Taxonomy" id="343691"/>
    <lineage>
        <taxon>Eukaryota</taxon>
        <taxon>Metazoa</taxon>
        <taxon>Ecdysozoa</taxon>
        <taxon>Arthropoda</taxon>
        <taxon>Hexapoda</taxon>
        <taxon>Insecta</taxon>
        <taxon>Pterygota</taxon>
        <taxon>Neoptera</taxon>
        <taxon>Endopterygota</taxon>
        <taxon>Diptera</taxon>
        <taxon>Brachycera</taxon>
        <taxon>Stratiomyomorpha</taxon>
        <taxon>Stratiomyidae</taxon>
        <taxon>Hermetiinae</taxon>
        <taxon>Hermetia</taxon>
    </lineage>
</organism>
<reference evidence="3 4" key="1">
    <citation type="submission" date="2020-11" db="EMBL/GenBank/DDBJ databases">
        <authorList>
            <person name="Wallbank WR R."/>
            <person name="Pardo Diaz C."/>
            <person name="Kozak K."/>
            <person name="Martin S."/>
            <person name="Jiggins C."/>
            <person name="Moest M."/>
            <person name="Warren A I."/>
            <person name="Generalovic N T."/>
            <person name="Byers J.R.P. K."/>
            <person name="Montejo-Kovacevich G."/>
            <person name="Yen C E."/>
        </authorList>
    </citation>
    <scope>NUCLEOTIDE SEQUENCE [LARGE SCALE GENOMIC DNA]</scope>
</reference>
<evidence type="ECO:0000313" key="4">
    <source>
        <dbReference type="Proteomes" id="UP000594454"/>
    </source>
</evidence>
<dbReference type="InParanoid" id="A0A7R8UTA6"/>
<proteinExistence type="predicted"/>
<keyword evidence="2" id="KW-0732">Signal</keyword>
<feature type="chain" id="PRO_5030758731" evidence="2">
    <location>
        <begin position="20"/>
        <end position="300"/>
    </location>
</feature>
<dbReference type="Proteomes" id="UP000594454">
    <property type="component" value="Chromosome 4"/>
</dbReference>
<feature type="compositionally biased region" description="Low complexity" evidence="1">
    <location>
        <begin position="234"/>
        <end position="250"/>
    </location>
</feature>
<dbReference type="AlphaFoldDB" id="A0A7R8UTA6"/>
<accession>A0A7R8UTA6</accession>
<sequence length="300" mass="32649">MKAGVITFVLFYIHQTVHAEDVIDQNQKLKEQQSPSTDPFQYQKLSNDFRLLGNRESSGDTFDFNVDDNLNEIPRGPFYPMYQPLVSAPAATPSTQSTHLKQVPPSSNNFSPMMNMNSPTPVIMQYMPQGVPTAGVQYLQLIPTRPLLVPISPYVGQNSAGYSSGFTYPLTSSLTSSIPPANSLPSAPSLSPSYATFASGATLSLPAPSISPAKQFQQPIELNYPLRSPPPPLNTNLSPPDMASLSSPQQASLSQNYRYIRPNSGLQVIDSSPDLTLNLNEYMPKMGPDNIGGKGIKGRR</sequence>
<dbReference type="EMBL" id="LR899012">
    <property type="protein sequence ID" value="CAD7086606.1"/>
    <property type="molecule type" value="Genomic_DNA"/>
</dbReference>
<feature type="region of interest" description="Disordered" evidence="1">
    <location>
        <begin position="222"/>
        <end position="250"/>
    </location>
</feature>
<evidence type="ECO:0000256" key="1">
    <source>
        <dbReference type="SAM" id="MobiDB-lite"/>
    </source>
</evidence>
<keyword evidence="4" id="KW-1185">Reference proteome</keyword>
<gene>
    <name evidence="3" type="ORF">HERILL_LOCUS9367</name>
</gene>
<evidence type="ECO:0000256" key="2">
    <source>
        <dbReference type="SAM" id="SignalP"/>
    </source>
</evidence>
<feature type="region of interest" description="Disordered" evidence="1">
    <location>
        <begin position="90"/>
        <end position="111"/>
    </location>
</feature>
<evidence type="ECO:0000313" key="3">
    <source>
        <dbReference type="EMBL" id="CAD7086606.1"/>
    </source>
</evidence>
<feature type="signal peptide" evidence="2">
    <location>
        <begin position="1"/>
        <end position="19"/>
    </location>
</feature>
<name>A0A7R8UTA6_HERIL</name>
<dbReference type="OrthoDB" id="7973539at2759"/>